<organism evidence="2 4">
    <name type="scientific">Salegentibacter salarius</name>
    <dbReference type="NCBI Taxonomy" id="435906"/>
    <lineage>
        <taxon>Bacteria</taxon>
        <taxon>Pseudomonadati</taxon>
        <taxon>Bacteroidota</taxon>
        <taxon>Flavobacteriia</taxon>
        <taxon>Flavobacteriales</taxon>
        <taxon>Flavobacteriaceae</taxon>
        <taxon>Salegentibacter</taxon>
    </lineage>
</organism>
<dbReference type="Proteomes" id="UP000232533">
    <property type="component" value="Unassembled WGS sequence"/>
</dbReference>
<comment type="caution">
    <text evidence="2">The sequence shown here is derived from an EMBL/GenBank/DDBJ whole genome shotgun (WGS) entry which is preliminary data.</text>
</comment>
<dbReference type="OrthoDB" id="1432486at2"/>
<accession>A0A2N0TNH2</accession>
<dbReference type="Proteomes" id="UP000176009">
    <property type="component" value="Unassembled WGS sequence"/>
</dbReference>
<dbReference type="AlphaFoldDB" id="A0A2N0TNH2"/>
<gene>
    <name evidence="2" type="ORF">APR40_04975</name>
    <name evidence="1" type="ORF">BHS39_04975</name>
</gene>
<protein>
    <submittedName>
        <fullName evidence="2">Uncharacterized protein</fullName>
    </submittedName>
</protein>
<reference evidence="1 3" key="2">
    <citation type="submission" date="2016-09" db="EMBL/GenBank/DDBJ databases">
        <title>Genome Sequence of Salegentibacter salarius,Isolated from a Marine Solar Saltern of the Yellow Sea in South Korea.</title>
        <authorList>
            <person name="Zheng Q."/>
            <person name="Liu Y."/>
        </authorList>
    </citation>
    <scope>NUCLEOTIDE SEQUENCE [LARGE SCALE GENOMIC DNA]</scope>
    <source>
        <strain evidence="1 3">KCTC 12974</strain>
    </source>
</reference>
<dbReference type="EMBL" id="LKTR01000054">
    <property type="protein sequence ID" value="PKD16277.1"/>
    <property type="molecule type" value="Genomic_DNA"/>
</dbReference>
<keyword evidence="3" id="KW-1185">Reference proteome</keyword>
<name>A0A2N0TNH2_9FLAO</name>
<evidence type="ECO:0000313" key="3">
    <source>
        <dbReference type="Proteomes" id="UP000176009"/>
    </source>
</evidence>
<evidence type="ECO:0000313" key="1">
    <source>
        <dbReference type="EMBL" id="OEY71487.1"/>
    </source>
</evidence>
<dbReference type="RefSeq" id="WP_070055132.1">
    <property type="nucleotide sequence ID" value="NZ_FVZF01000005.1"/>
</dbReference>
<reference evidence="2 4" key="1">
    <citation type="submission" date="2015-10" db="EMBL/GenBank/DDBJ databases">
        <title>Draft genome sequence of Salegentibacter salinarum KCTC 12975.</title>
        <authorList>
            <person name="Lin W."/>
            <person name="Zheng Q."/>
        </authorList>
    </citation>
    <scope>NUCLEOTIDE SEQUENCE [LARGE SCALE GENOMIC DNA]</scope>
    <source>
        <strain evidence="2 4">KCTC 12974</strain>
    </source>
</reference>
<evidence type="ECO:0000313" key="2">
    <source>
        <dbReference type="EMBL" id="PKD16277.1"/>
    </source>
</evidence>
<proteinExistence type="predicted"/>
<sequence>MEEKIDEFVYKANPNEWLEVSDELHHSLEMILKNNSSVYFKPDTWDGIPIKKDMSSRSVFLLMGFAVENLIKGTLIFDNPEFINTGKLSGKIKTHNLQSLIEKTDEIELTDSEQNLIGVLSEAIPDWGRYPSPLAFLNLKNEVLYFQETFITYQSVRNKIRKVLIDKLKSGWVSGRENQRTNVQIIEFREK</sequence>
<evidence type="ECO:0000313" key="4">
    <source>
        <dbReference type="Proteomes" id="UP000232533"/>
    </source>
</evidence>
<dbReference type="EMBL" id="MJBR01000049">
    <property type="protein sequence ID" value="OEY71487.1"/>
    <property type="molecule type" value="Genomic_DNA"/>
</dbReference>